<organism evidence="3 4">
    <name type="scientific">Phialocephala subalpina</name>
    <dbReference type="NCBI Taxonomy" id="576137"/>
    <lineage>
        <taxon>Eukaryota</taxon>
        <taxon>Fungi</taxon>
        <taxon>Dikarya</taxon>
        <taxon>Ascomycota</taxon>
        <taxon>Pezizomycotina</taxon>
        <taxon>Leotiomycetes</taxon>
        <taxon>Helotiales</taxon>
        <taxon>Mollisiaceae</taxon>
        <taxon>Phialocephala</taxon>
        <taxon>Phialocephala fortinii species complex</taxon>
    </lineage>
</organism>
<dbReference type="Pfam" id="PF01408">
    <property type="entry name" value="GFO_IDH_MocA"/>
    <property type="match status" value="1"/>
</dbReference>
<feature type="domain" description="Gal80p-like C-terminal" evidence="2">
    <location>
        <begin position="120"/>
        <end position="252"/>
    </location>
</feature>
<dbReference type="AlphaFoldDB" id="A0A1L7XIF8"/>
<dbReference type="OrthoDB" id="64915at2759"/>
<dbReference type="Gene3D" id="3.30.360.10">
    <property type="entry name" value="Dihydrodipicolinate Reductase, domain 2"/>
    <property type="match status" value="1"/>
</dbReference>
<feature type="domain" description="Gfo/Idh/MocA-like oxidoreductase N-terminal" evidence="1">
    <location>
        <begin position="16"/>
        <end position="118"/>
    </location>
</feature>
<evidence type="ECO:0000259" key="1">
    <source>
        <dbReference type="Pfam" id="PF01408"/>
    </source>
</evidence>
<accession>A0A1L7XIF8</accession>
<reference evidence="3 4" key="1">
    <citation type="submission" date="2016-03" db="EMBL/GenBank/DDBJ databases">
        <authorList>
            <person name="Ploux O."/>
        </authorList>
    </citation>
    <scope>NUCLEOTIDE SEQUENCE [LARGE SCALE GENOMIC DNA]</scope>
    <source>
        <strain evidence="3 4">UAMH 11012</strain>
    </source>
</reference>
<gene>
    <name evidence="3" type="ORF">PAC_14710</name>
</gene>
<evidence type="ECO:0000259" key="2">
    <source>
        <dbReference type="Pfam" id="PF22685"/>
    </source>
</evidence>
<dbReference type="PANTHER" id="PTHR43708">
    <property type="entry name" value="CONSERVED EXPRESSED OXIDOREDUCTASE (EUROFUNG)"/>
    <property type="match status" value="1"/>
</dbReference>
<dbReference type="InterPro" id="IPR036291">
    <property type="entry name" value="NAD(P)-bd_dom_sf"/>
</dbReference>
<proteinExistence type="predicted"/>
<dbReference type="InterPro" id="IPR055080">
    <property type="entry name" value="Gal80p-like_C"/>
</dbReference>
<sequence>MQPIQIAEPATNRQNTAHLSYLLQSPHYTIATLCNSSLTAAYTAISSHNIPPTTKAYASPEDLALDSDIDLVVCSVNVRKHYALIKPALLAGKDVIVEWPLGASLAEAVELAGITKEKAFKEMLEEGRIGKVLSSTMVGACNYYSGVEVTGVEYHGYRVWRQYEIDAVLHVLGEFESFQSMLGIKRPYTKFLNHDGTVKVEALKKTTPDQFMVQGELSSGAFVSSHFRGGYPFPGEPGLLWHICDEKGKVRVSCDDAFLQIGLFDPVLRVLDHETSLVDVVKLPKEEFESLRRENRYIARLYEAFAKEKTRI</sequence>
<dbReference type="EMBL" id="FJOG01000028">
    <property type="protein sequence ID" value="CZR64811.1"/>
    <property type="molecule type" value="Genomic_DNA"/>
</dbReference>
<name>A0A1L7XIF8_9HELO</name>
<dbReference type="InterPro" id="IPR000683">
    <property type="entry name" value="Gfo/Idh/MocA-like_OxRdtase_N"/>
</dbReference>
<dbReference type="Pfam" id="PF22685">
    <property type="entry name" value="Gal80p_C-like"/>
    <property type="match status" value="1"/>
</dbReference>
<dbReference type="Proteomes" id="UP000184330">
    <property type="component" value="Unassembled WGS sequence"/>
</dbReference>
<dbReference type="SUPFAM" id="SSF55347">
    <property type="entry name" value="Glyceraldehyde-3-phosphate dehydrogenase-like, C-terminal domain"/>
    <property type="match status" value="1"/>
</dbReference>
<dbReference type="Gene3D" id="3.40.50.720">
    <property type="entry name" value="NAD(P)-binding Rossmann-like Domain"/>
    <property type="match status" value="1"/>
</dbReference>
<dbReference type="SUPFAM" id="SSF51735">
    <property type="entry name" value="NAD(P)-binding Rossmann-fold domains"/>
    <property type="match status" value="1"/>
</dbReference>
<keyword evidence="4" id="KW-1185">Reference proteome</keyword>
<protein>
    <submittedName>
        <fullName evidence="3">Uncharacterized protein</fullName>
    </submittedName>
</protein>
<dbReference type="GO" id="GO:0000166">
    <property type="term" value="F:nucleotide binding"/>
    <property type="evidence" value="ECO:0007669"/>
    <property type="project" value="InterPro"/>
</dbReference>
<dbReference type="InterPro" id="IPR051317">
    <property type="entry name" value="Gfo/Idh/MocA_oxidoreduct"/>
</dbReference>
<evidence type="ECO:0000313" key="3">
    <source>
        <dbReference type="EMBL" id="CZR64811.1"/>
    </source>
</evidence>
<dbReference type="PANTHER" id="PTHR43708:SF1">
    <property type="entry name" value="GALACTOSE_LACTOSE METABOLISM REGULATORY PROTEIN GAL80"/>
    <property type="match status" value="1"/>
</dbReference>
<evidence type="ECO:0000313" key="4">
    <source>
        <dbReference type="Proteomes" id="UP000184330"/>
    </source>
</evidence>
<dbReference type="STRING" id="576137.A0A1L7XIF8"/>